<dbReference type="InterPro" id="IPR059068">
    <property type="entry name" value="TPR_P4H"/>
</dbReference>
<feature type="domain" description="Prolyl 4-hydroxylase peptide-substrate-binding" evidence="4">
    <location>
        <begin position="170"/>
        <end position="259"/>
    </location>
</feature>
<keyword evidence="2" id="KW-0732">Signal</keyword>
<organism evidence="5 6">
    <name type="scientific">Geodia barretti</name>
    <name type="common">Barrett's horny sponge</name>
    <dbReference type="NCBI Taxonomy" id="519541"/>
    <lineage>
        <taxon>Eukaryota</taxon>
        <taxon>Metazoa</taxon>
        <taxon>Porifera</taxon>
        <taxon>Demospongiae</taxon>
        <taxon>Heteroscleromorpha</taxon>
        <taxon>Tetractinellida</taxon>
        <taxon>Astrophorina</taxon>
        <taxon>Geodiidae</taxon>
        <taxon>Geodia</taxon>
    </lineage>
</organism>
<proteinExistence type="predicted"/>
<dbReference type="GO" id="GO:0004656">
    <property type="term" value="F:procollagen-proline 4-dioxygenase activity"/>
    <property type="evidence" value="ECO:0007669"/>
    <property type="project" value="InterPro"/>
</dbReference>
<comment type="caution">
    <text evidence="5">The sequence shown here is derived from an EMBL/GenBank/DDBJ whole genome shotgun (WGS) entry which is preliminary data.</text>
</comment>
<sequence length="369" mass="42314">MASWLFACLLTLVTVVVLPVPGVRAEVFTALVHMEGLVSLEKELLGGLESYLELERQRLVRMEQFAGRVRLALTSASQDPSTHLSDPVNAYQLVNRFINGWNTLYDDIYEDNGQGLMANISYYNFRFPDTEDFTGAVTAILRLQDTYRLSPSLITSGKLGTTTTLPMTSEDSYEMGRIAYGAEDYQHTRDWMKETLRLFDEEGDSSTVDLSGVYDHLSFAEYKLGNLKRAAHYTRLLLQNDPTHTRAQGNIAYFERLIRSEPEKYVNEVDERGEEEGEVSPDARESMSEKERYESLCREPWPLPKEYDSELTCFYYDNHRTPSLVIRPMKVEVVFPQTSYIHTAWDIDRARDETTEGVGWTNIEPCHCT</sequence>
<dbReference type="GO" id="GO:0005783">
    <property type="term" value="C:endoplasmic reticulum"/>
    <property type="evidence" value="ECO:0007669"/>
    <property type="project" value="InterPro"/>
</dbReference>
<dbReference type="AlphaFoldDB" id="A0AA35WIM2"/>
<feature type="chain" id="PRO_5041200804" evidence="2">
    <location>
        <begin position="26"/>
        <end position="369"/>
    </location>
</feature>
<evidence type="ECO:0000313" key="6">
    <source>
        <dbReference type="Proteomes" id="UP001174909"/>
    </source>
</evidence>
<dbReference type="FunFam" id="1.25.40.10:FF:000006">
    <property type="entry name" value="Prolyl 4-hydroxylase subunit alpha 2"/>
    <property type="match status" value="1"/>
</dbReference>
<dbReference type="Gene3D" id="6.10.140.1460">
    <property type="match status" value="1"/>
</dbReference>
<feature type="signal peptide" evidence="2">
    <location>
        <begin position="1"/>
        <end position="25"/>
    </location>
</feature>
<dbReference type="InterPro" id="IPR011990">
    <property type="entry name" value="TPR-like_helical_dom_sf"/>
</dbReference>
<feature type="domain" description="Prolyl 4-hydroxylase N-terminal" evidence="3">
    <location>
        <begin position="31"/>
        <end position="159"/>
    </location>
</feature>
<evidence type="ECO:0000256" key="1">
    <source>
        <dbReference type="SAM" id="MobiDB-lite"/>
    </source>
</evidence>
<evidence type="ECO:0000259" key="3">
    <source>
        <dbReference type="Pfam" id="PF08336"/>
    </source>
</evidence>
<dbReference type="Pfam" id="PF23558">
    <property type="entry name" value="TPR_P4H"/>
    <property type="match status" value="1"/>
</dbReference>
<gene>
    <name evidence="5" type="ORF">GBAR_LOCUS11237</name>
</gene>
<dbReference type="Proteomes" id="UP001174909">
    <property type="component" value="Unassembled WGS sequence"/>
</dbReference>
<evidence type="ECO:0000259" key="4">
    <source>
        <dbReference type="Pfam" id="PF23558"/>
    </source>
</evidence>
<dbReference type="SUPFAM" id="SSF48452">
    <property type="entry name" value="TPR-like"/>
    <property type="match status" value="1"/>
</dbReference>
<dbReference type="Gene3D" id="1.25.40.10">
    <property type="entry name" value="Tetratricopeptide repeat domain"/>
    <property type="match status" value="1"/>
</dbReference>
<protein>
    <submittedName>
        <fullName evidence="5">Prolyl 4-hydroxylase subunit alpha-2</fullName>
    </submittedName>
</protein>
<evidence type="ECO:0000256" key="2">
    <source>
        <dbReference type="SAM" id="SignalP"/>
    </source>
</evidence>
<dbReference type="Pfam" id="PF08336">
    <property type="entry name" value="P4Ha_N"/>
    <property type="match status" value="1"/>
</dbReference>
<dbReference type="InterPro" id="IPR013547">
    <property type="entry name" value="P4H_N"/>
</dbReference>
<keyword evidence="6" id="KW-1185">Reference proteome</keyword>
<reference evidence="5" key="1">
    <citation type="submission" date="2023-03" db="EMBL/GenBank/DDBJ databases">
        <authorList>
            <person name="Steffen K."/>
            <person name="Cardenas P."/>
        </authorList>
    </citation>
    <scope>NUCLEOTIDE SEQUENCE</scope>
</reference>
<name>A0AA35WIM2_GEOBA</name>
<feature type="region of interest" description="Disordered" evidence="1">
    <location>
        <begin position="268"/>
        <end position="288"/>
    </location>
</feature>
<dbReference type="EMBL" id="CASHTH010001694">
    <property type="protein sequence ID" value="CAI8018521.1"/>
    <property type="molecule type" value="Genomic_DNA"/>
</dbReference>
<evidence type="ECO:0000313" key="5">
    <source>
        <dbReference type="EMBL" id="CAI8018521.1"/>
    </source>
</evidence>
<accession>A0AA35WIM2</accession>